<comment type="caution">
    <text evidence="3">The sequence shown here is derived from an EMBL/GenBank/DDBJ whole genome shotgun (WGS) entry which is preliminary data.</text>
</comment>
<dbReference type="OrthoDB" id="341421at2759"/>
<feature type="transmembrane region" description="Helical" evidence="2">
    <location>
        <begin position="896"/>
        <end position="917"/>
    </location>
</feature>
<keyword evidence="4" id="KW-1185">Reference proteome</keyword>
<proteinExistence type="predicted"/>
<name>L8X478_THACA</name>
<dbReference type="STRING" id="983506.L8X478"/>
<keyword evidence="2" id="KW-0812">Transmembrane</keyword>
<sequence length="1071" mass="119221">MADTSPLAKQISMVSDWLATVEVIRTNLKLPGGCGRSLGLYQPSLTLRRSYYQVWITPGSYTDHLKDPLALGALALIWGRIWTESRARARLLTLWSGFLINIIRLITTTPDCRIPALQSIVTIVHHASQPVLTDIAHRTTRTLLLLLRSDAESVRVHELCIIILTHTAAASLDTLRSDGIDYNTLIQALSRAVHRPNSTHTMQTHFLGFLRATSSRLHFNISADPSSVHFIIAHFPSTNFATRGDALLALNDLYASGAEQERSSWDPNAYYRAALAAQTELSDDILERMEIHMGGQLMACDIYVNTRATDDFQDAMATVLEDKDMYTLAKRLYPLILSTESSIPQGAFRDKHGELIPLEELGLPFSSFIDALPLAADAIRMRGIPGERLAADVIEVKHALLTRQNAVVRQICSERIESDSHVAFFYYAMVLAASSSGGDPSAKRMPTAERLKLAKRGLLCEGASNYIRLGLHKVASECAYKLGIDRLKTASGPPMGRVKPSNDNTEDSDEDEELSPRRTMKYYTEAVVYLTSALEDARSYTRSAPLDYRLHKSVLLMETILTIVLEGRPVRELESLISQQEIVDQLYTTLYSEIPRTHSRLVINSIIPNWESAQQEWDTLLRKFDRRAPVGEPEHTHNHPHDVEEGLHDELEPEMDFGFSGRPPTYISTLDIPALVHPSGALIPVVDVDKSRQEEELRQAYVGLAAWMEGAPNSAISNNLSNSLSIPGMSSIEPSPITPITPAAISPQIPVVSPCPLDRKPFIDEQIVPIAQYMCSACHNPSDGSDLKTCSGCRRTKYCDEVCITAEIPGSDYISDSGTSRRVMTKSEPSCPSSLYPTTVRCFSMDFEPLLEFLQPHLPPFVFHLLLNLASSLASTINTLSYALTHPSDPDSTEALKSLVPSLLSFLALYFTIVSVYRTIRSAINLVFFLVKWIGILSMLVLGFSYAMRGNAAESFGDLAARLHEFEAAYKEHAQPPKEGKTGSRSVWDHFDAGDRDNKDSGKLWWKKDKDTTPPASTFGYVYEQVSSYKWVWDALVDTREDTGSERVKRAKKEKNKPQVNAKSKPGQRVR</sequence>
<keyword evidence="2" id="KW-0472">Membrane</keyword>
<feature type="region of interest" description="Disordered" evidence="1">
    <location>
        <begin position="1043"/>
        <end position="1071"/>
    </location>
</feature>
<dbReference type="Proteomes" id="UP000011668">
    <property type="component" value="Unassembled WGS sequence"/>
</dbReference>
<reference evidence="3 4" key="1">
    <citation type="journal article" date="2013" name="Nat. Commun.">
        <title>The evolution and pathogenic mechanisms of the rice sheath blight pathogen.</title>
        <authorList>
            <person name="Zheng A."/>
            <person name="Lin R."/>
            <person name="Xu L."/>
            <person name="Qin P."/>
            <person name="Tang C."/>
            <person name="Ai P."/>
            <person name="Zhang D."/>
            <person name="Liu Y."/>
            <person name="Sun Z."/>
            <person name="Feng H."/>
            <person name="Wang Y."/>
            <person name="Chen Y."/>
            <person name="Liang X."/>
            <person name="Fu R."/>
            <person name="Li Q."/>
            <person name="Zhang J."/>
            <person name="Yu X."/>
            <person name="Xie Z."/>
            <person name="Ding L."/>
            <person name="Guan P."/>
            <person name="Tang J."/>
            <person name="Liang Y."/>
            <person name="Wang S."/>
            <person name="Deng Q."/>
            <person name="Li S."/>
            <person name="Zhu J."/>
            <person name="Wang L."/>
            <person name="Liu H."/>
            <person name="Li P."/>
        </authorList>
    </citation>
    <scope>NUCLEOTIDE SEQUENCE [LARGE SCALE GENOMIC DNA]</scope>
    <source>
        <strain evidence="4">AG-1 IA</strain>
    </source>
</reference>
<evidence type="ECO:0000313" key="4">
    <source>
        <dbReference type="Proteomes" id="UP000011668"/>
    </source>
</evidence>
<keyword evidence="2" id="KW-1133">Transmembrane helix</keyword>
<feature type="region of interest" description="Disordered" evidence="1">
    <location>
        <begin position="972"/>
        <end position="994"/>
    </location>
</feature>
<dbReference type="EMBL" id="AFRT01000184">
    <property type="protein sequence ID" value="ELU45116.1"/>
    <property type="molecule type" value="Genomic_DNA"/>
</dbReference>
<dbReference type="HOGENOM" id="CLU_010273_0_0_1"/>
<evidence type="ECO:0000313" key="3">
    <source>
        <dbReference type="EMBL" id="ELU45116.1"/>
    </source>
</evidence>
<feature type="transmembrane region" description="Helical" evidence="2">
    <location>
        <begin position="923"/>
        <end position="947"/>
    </location>
</feature>
<gene>
    <name evidence="3" type="ORF">AG1IA_00853</name>
</gene>
<organism evidence="3 4">
    <name type="scientific">Thanatephorus cucumeris (strain AG1-IA)</name>
    <name type="common">Rice sheath blight fungus</name>
    <name type="synonym">Rhizoctonia solani</name>
    <dbReference type="NCBI Taxonomy" id="983506"/>
    <lineage>
        <taxon>Eukaryota</taxon>
        <taxon>Fungi</taxon>
        <taxon>Dikarya</taxon>
        <taxon>Basidiomycota</taxon>
        <taxon>Agaricomycotina</taxon>
        <taxon>Agaricomycetes</taxon>
        <taxon>Cantharellales</taxon>
        <taxon>Ceratobasidiaceae</taxon>
        <taxon>Rhizoctonia</taxon>
        <taxon>Rhizoctonia solani AG-1</taxon>
    </lineage>
</organism>
<feature type="compositionally biased region" description="Acidic residues" evidence="1">
    <location>
        <begin position="504"/>
        <end position="513"/>
    </location>
</feature>
<evidence type="ECO:0000256" key="1">
    <source>
        <dbReference type="SAM" id="MobiDB-lite"/>
    </source>
</evidence>
<protein>
    <submittedName>
        <fullName evidence="3">Zf-MYND domain-containing protein</fullName>
    </submittedName>
</protein>
<dbReference type="AlphaFoldDB" id="L8X478"/>
<accession>L8X478</accession>
<evidence type="ECO:0000256" key="2">
    <source>
        <dbReference type="SAM" id="Phobius"/>
    </source>
</evidence>
<feature type="region of interest" description="Disordered" evidence="1">
    <location>
        <begin position="491"/>
        <end position="515"/>
    </location>
</feature>